<name>A0A949K6H5_9FIRM</name>
<dbReference type="InterPro" id="IPR036388">
    <property type="entry name" value="WH-like_DNA-bd_sf"/>
</dbReference>
<dbReference type="PROSITE" id="PS50995">
    <property type="entry name" value="HTH_MARR_2"/>
    <property type="match status" value="1"/>
</dbReference>
<dbReference type="EMBL" id="JAHQCW010000006">
    <property type="protein sequence ID" value="MBU9735997.1"/>
    <property type="molecule type" value="Genomic_DNA"/>
</dbReference>
<dbReference type="PRINTS" id="PR00598">
    <property type="entry name" value="HTHMARR"/>
</dbReference>
<keyword evidence="2" id="KW-0238">DNA-binding</keyword>
<organism evidence="5 6">
    <name type="scientific">Diplocloster agilis</name>
    <dbReference type="NCBI Taxonomy" id="2850323"/>
    <lineage>
        <taxon>Bacteria</taxon>
        <taxon>Bacillati</taxon>
        <taxon>Bacillota</taxon>
        <taxon>Clostridia</taxon>
        <taxon>Lachnospirales</taxon>
        <taxon>Lachnospiraceae</taxon>
        <taxon>Diplocloster</taxon>
    </lineage>
</organism>
<dbReference type="PANTHER" id="PTHR42756">
    <property type="entry name" value="TRANSCRIPTIONAL REGULATOR, MARR"/>
    <property type="match status" value="1"/>
</dbReference>
<protein>
    <submittedName>
        <fullName evidence="5">MarR family transcriptional regulator</fullName>
    </submittedName>
</protein>
<dbReference type="AlphaFoldDB" id="A0A949K6H5"/>
<feature type="domain" description="HTH marR-type" evidence="4">
    <location>
        <begin position="1"/>
        <end position="141"/>
    </location>
</feature>
<dbReference type="CDD" id="cd00090">
    <property type="entry name" value="HTH_ARSR"/>
    <property type="match status" value="1"/>
</dbReference>
<dbReference type="InterPro" id="IPR023187">
    <property type="entry name" value="Tscrpt_reg_MarR-type_CS"/>
</dbReference>
<dbReference type="PANTHER" id="PTHR42756:SF1">
    <property type="entry name" value="TRANSCRIPTIONAL REPRESSOR OF EMRAB OPERON"/>
    <property type="match status" value="1"/>
</dbReference>
<evidence type="ECO:0000256" key="2">
    <source>
        <dbReference type="ARBA" id="ARBA00023125"/>
    </source>
</evidence>
<dbReference type="Proteomes" id="UP000712157">
    <property type="component" value="Unassembled WGS sequence"/>
</dbReference>
<evidence type="ECO:0000313" key="6">
    <source>
        <dbReference type="Proteomes" id="UP000712157"/>
    </source>
</evidence>
<comment type="caution">
    <text evidence="5">The sequence shown here is derived from an EMBL/GenBank/DDBJ whole genome shotgun (WGS) entry which is preliminary data.</text>
</comment>
<dbReference type="RefSeq" id="WP_158342792.1">
    <property type="nucleotide sequence ID" value="NZ_JAHQCW010000006.1"/>
</dbReference>
<evidence type="ECO:0000256" key="3">
    <source>
        <dbReference type="ARBA" id="ARBA00023163"/>
    </source>
</evidence>
<dbReference type="SMART" id="SM00347">
    <property type="entry name" value="HTH_MARR"/>
    <property type="match status" value="1"/>
</dbReference>
<evidence type="ECO:0000259" key="4">
    <source>
        <dbReference type="PROSITE" id="PS50995"/>
    </source>
</evidence>
<sequence length="156" mass="18029">MDRGGVTEELLKAAGRMRRVRLGALFPDISQGEFLALEVIYRYTLIQDKGSKICVSDLAKNMKIASSAVSRMLHTLEERGLISREVDRRDRRNTYVFLTEAGRQKHQDAVDTMDDFLKSVVNRMKEEDIRQLIVLWNELADIIDDELDSRTKGERR</sequence>
<proteinExistence type="predicted"/>
<dbReference type="InterPro" id="IPR000835">
    <property type="entry name" value="HTH_MarR-typ"/>
</dbReference>
<dbReference type="PROSITE" id="PS01117">
    <property type="entry name" value="HTH_MARR_1"/>
    <property type="match status" value="1"/>
</dbReference>
<evidence type="ECO:0000256" key="1">
    <source>
        <dbReference type="ARBA" id="ARBA00023015"/>
    </source>
</evidence>
<keyword evidence="1" id="KW-0805">Transcription regulation</keyword>
<accession>A0A949K6H5</accession>
<gene>
    <name evidence="5" type="ORF">KTH89_05565</name>
</gene>
<keyword evidence="3" id="KW-0804">Transcription</keyword>
<dbReference type="InterPro" id="IPR011991">
    <property type="entry name" value="ArsR-like_HTH"/>
</dbReference>
<dbReference type="InterPro" id="IPR036390">
    <property type="entry name" value="WH_DNA-bd_sf"/>
</dbReference>
<keyword evidence="6" id="KW-1185">Reference proteome</keyword>
<dbReference type="Gene3D" id="1.10.10.10">
    <property type="entry name" value="Winged helix-like DNA-binding domain superfamily/Winged helix DNA-binding domain"/>
    <property type="match status" value="1"/>
</dbReference>
<evidence type="ECO:0000313" key="5">
    <source>
        <dbReference type="EMBL" id="MBU9735997.1"/>
    </source>
</evidence>
<reference evidence="5" key="1">
    <citation type="submission" date="2021-06" db="EMBL/GenBank/DDBJ databases">
        <title>Description of novel taxa of the family Lachnospiraceae.</title>
        <authorList>
            <person name="Chaplin A.V."/>
            <person name="Sokolova S.R."/>
            <person name="Pikina A.P."/>
            <person name="Korzhanova M."/>
            <person name="Belova V."/>
            <person name="Korostin D."/>
            <person name="Efimov B.A."/>
        </authorList>
    </citation>
    <scope>NUCLEOTIDE SEQUENCE</scope>
    <source>
        <strain evidence="5">ASD5720</strain>
    </source>
</reference>
<dbReference type="SUPFAM" id="SSF46785">
    <property type="entry name" value="Winged helix' DNA-binding domain"/>
    <property type="match status" value="1"/>
</dbReference>
<dbReference type="Pfam" id="PF01047">
    <property type="entry name" value="MarR"/>
    <property type="match status" value="1"/>
</dbReference>
<dbReference type="GO" id="GO:0003677">
    <property type="term" value="F:DNA binding"/>
    <property type="evidence" value="ECO:0007669"/>
    <property type="project" value="UniProtKB-KW"/>
</dbReference>
<dbReference type="GO" id="GO:0003700">
    <property type="term" value="F:DNA-binding transcription factor activity"/>
    <property type="evidence" value="ECO:0007669"/>
    <property type="project" value="InterPro"/>
</dbReference>